<dbReference type="Proteomes" id="UP001163846">
    <property type="component" value="Unassembled WGS sequence"/>
</dbReference>
<evidence type="ECO:0000256" key="1">
    <source>
        <dbReference type="SAM" id="MobiDB-lite"/>
    </source>
</evidence>
<proteinExistence type="predicted"/>
<protein>
    <submittedName>
        <fullName evidence="2">Uncharacterized protein</fullName>
    </submittedName>
</protein>
<name>A0AA38PAY0_9AGAR</name>
<feature type="region of interest" description="Disordered" evidence="1">
    <location>
        <begin position="344"/>
        <end position="363"/>
    </location>
</feature>
<dbReference type="EMBL" id="MU806121">
    <property type="protein sequence ID" value="KAJ3839559.1"/>
    <property type="molecule type" value="Genomic_DNA"/>
</dbReference>
<gene>
    <name evidence="2" type="ORF">F5878DRAFT_660196</name>
</gene>
<comment type="caution">
    <text evidence="2">The sequence shown here is derived from an EMBL/GenBank/DDBJ whole genome shotgun (WGS) entry which is preliminary data.</text>
</comment>
<sequence length="459" mass="51399">MTSSSIRRAGKILQGGGSLGSHIKPSTLYLANLKATLDPILSPTTAHRLDCCRSDENPATMPMQDVFSIEPLPPSCKRQHYEPSNDQMLLHSGLLRHRHASEDCALATWISLSIQQKVVFDDPGISFSGRDLLIALTYRLAKSFQFLNPPNPAIFVALLYLNRIYPAHIPYSGNPDDECAAALQRLFLLCLRLALQWFEDQSEFWNFRGRKFKHKLLGLERSVFRNADVHTIHLLGHNLCISNIIYARWLSYLLSTLPTLLAERVDELRAISRLIYAAHPSLTPDFLHPNRLPCSGFPFDKEWTPAYSCKEEFEERGRNLMECITYRLSIPLNTSFSSFREETTERSRSSIDIPSPDDHDLSQVCTPSESSTTTINTLATVAADSDVPHTQSTVVAAIKTDVLNQQNSNCTSTIAASFCLKRSQLPRSPFPLSKSASFPNSTLYSASSLKLLLKRVLGD</sequence>
<organism evidence="2 3">
    <name type="scientific">Lentinula raphanica</name>
    <dbReference type="NCBI Taxonomy" id="153919"/>
    <lineage>
        <taxon>Eukaryota</taxon>
        <taxon>Fungi</taxon>
        <taxon>Dikarya</taxon>
        <taxon>Basidiomycota</taxon>
        <taxon>Agaricomycotina</taxon>
        <taxon>Agaricomycetes</taxon>
        <taxon>Agaricomycetidae</taxon>
        <taxon>Agaricales</taxon>
        <taxon>Marasmiineae</taxon>
        <taxon>Omphalotaceae</taxon>
        <taxon>Lentinula</taxon>
    </lineage>
</organism>
<dbReference type="AlphaFoldDB" id="A0AA38PAY0"/>
<evidence type="ECO:0000313" key="3">
    <source>
        <dbReference type="Proteomes" id="UP001163846"/>
    </source>
</evidence>
<accession>A0AA38PAY0</accession>
<reference evidence="2" key="1">
    <citation type="submission" date="2022-08" db="EMBL/GenBank/DDBJ databases">
        <authorList>
            <consortium name="DOE Joint Genome Institute"/>
            <person name="Min B."/>
            <person name="Riley R."/>
            <person name="Sierra-Patev S."/>
            <person name="Naranjo-Ortiz M."/>
            <person name="Looney B."/>
            <person name="Konkel Z."/>
            <person name="Slot J.C."/>
            <person name="Sakamoto Y."/>
            <person name="Steenwyk J.L."/>
            <person name="Rokas A."/>
            <person name="Carro J."/>
            <person name="Camarero S."/>
            <person name="Ferreira P."/>
            <person name="Molpeceres G."/>
            <person name="Ruiz-Duenas F.J."/>
            <person name="Serrano A."/>
            <person name="Henrissat B."/>
            <person name="Drula E."/>
            <person name="Hughes K.W."/>
            <person name="Mata J.L."/>
            <person name="Ishikawa N.K."/>
            <person name="Vargas-Isla R."/>
            <person name="Ushijima S."/>
            <person name="Smith C.A."/>
            <person name="Ahrendt S."/>
            <person name="Andreopoulos W."/>
            <person name="He G."/>
            <person name="Labutti K."/>
            <person name="Lipzen A."/>
            <person name="Ng V."/>
            <person name="Sandor L."/>
            <person name="Barry K."/>
            <person name="Martinez A.T."/>
            <person name="Xiao Y."/>
            <person name="Gibbons J.G."/>
            <person name="Terashima K."/>
            <person name="Hibbett D.S."/>
            <person name="Grigoriev I.V."/>
        </authorList>
    </citation>
    <scope>NUCLEOTIDE SEQUENCE</scope>
    <source>
        <strain evidence="2">TFB9207</strain>
    </source>
</reference>
<evidence type="ECO:0000313" key="2">
    <source>
        <dbReference type="EMBL" id="KAJ3839559.1"/>
    </source>
</evidence>
<keyword evidence="3" id="KW-1185">Reference proteome</keyword>